<organism evidence="2 3">
    <name type="scientific">Saltatorellus ferox</name>
    <dbReference type="NCBI Taxonomy" id="2528018"/>
    <lineage>
        <taxon>Bacteria</taxon>
        <taxon>Pseudomonadati</taxon>
        <taxon>Planctomycetota</taxon>
        <taxon>Planctomycetia</taxon>
        <taxon>Planctomycetia incertae sedis</taxon>
        <taxon>Saltatorellus</taxon>
    </lineage>
</organism>
<dbReference type="RefSeq" id="WP_145201851.1">
    <property type="nucleotide sequence ID" value="NZ_CP036434.1"/>
</dbReference>
<dbReference type="EMBL" id="CP036434">
    <property type="protein sequence ID" value="QDV08708.1"/>
    <property type="molecule type" value="Genomic_DNA"/>
</dbReference>
<proteinExistence type="predicted"/>
<keyword evidence="3" id="KW-1185">Reference proteome</keyword>
<evidence type="ECO:0000313" key="3">
    <source>
        <dbReference type="Proteomes" id="UP000320390"/>
    </source>
</evidence>
<protein>
    <submittedName>
        <fullName evidence="2">Uncharacterized protein</fullName>
    </submittedName>
</protein>
<dbReference type="Proteomes" id="UP000320390">
    <property type="component" value="Chromosome"/>
</dbReference>
<accession>A0A518EX98</accession>
<dbReference type="AlphaFoldDB" id="A0A518EX98"/>
<evidence type="ECO:0000313" key="2">
    <source>
        <dbReference type="EMBL" id="QDV08708.1"/>
    </source>
</evidence>
<gene>
    <name evidence="2" type="ORF">Poly30_42610</name>
</gene>
<feature type="region of interest" description="Disordered" evidence="1">
    <location>
        <begin position="1"/>
        <end position="46"/>
    </location>
</feature>
<feature type="compositionally biased region" description="Low complexity" evidence="1">
    <location>
        <begin position="1"/>
        <end position="23"/>
    </location>
</feature>
<reference evidence="2 3" key="1">
    <citation type="submission" date="2019-02" db="EMBL/GenBank/DDBJ databases">
        <title>Deep-cultivation of Planctomycetes and their phenomic and genomic characterization uncovers novel biology.</title>
        <authorList>
            <person name="Wiegand S."/>
            <person name="Jogler M."/>
            <person name="Boedeker C."/>
            <person name="Pinto D."/>
            <person name="Vollmers J."/>
            <person name="Rivas-Marin E."/>
            <person name="Kohn T."/>
            <person name="Peeters S.H."/>
            <person name="Heuer A."/>
            <person name="Rast P."/>
            <person name="Oberbeckmann S."/>
            <person name="Bunk B."/>
            <person name="Jeske O."/>
            <person name="Meyerdierks A."/>
            <person name="Storesund J.E."/>
            <person name="Kallscheuer N."/>
            <person name="Luecker S."/>
            <person name="Lage O.M."/>
            <person name="Pohl T."/>
            <person name="Merkel B.J."/>
            <person name="Hornburger P."/>
            <person name="Mueller R.-W."/>
            <person name="Bruemmer F."/>
            <person name="Labrenz M."/>
            <person name="Spormann A.M."/>
            <person name="Op den Camp H."/>
            <person name="Overmann J."/>
            <person name="Amann R."/>
            <person name="Jetten M.S.M."/>
            <person name="Mascher T."/>
            <person name="Medema M.H."/>
            <person name="Devos D.P."/>
            <person name="Kaster A.-K."/>
            <person name="Ovreas L."/>
            <person name="Rohde M."/>
            <person name="Galperin M.Y."/>
            <person name="Jogler C."/>
        </authorList>
    </citation>
    <scope>NUCLEOTIDE SEQUENCE [LARGE SCALE GENOMIC DNA]</scope>
    <source>
        <strain evidence="2 3">Poly30</strain>
    </source>
</reference>
<name>A0A518EX98_9BACT</name>
<sequence>MKSSTQARTAARTDAASGGTASGVPASDQAALSRPVPTGWRPEAGWRDLLSGRQPDVILARLLDGDPLRLRGLVARAIRGGSFFLDADRVHLRALARIAHDVTIDGPPADGSWVQGHVDGALGDVLRAERRAIVADGERANLDSGSDPELEALHAFAAPLGFEGADLRVACDAFNRRAAGERRAFFALFVERLGLEEAARACGLSGVDLARSARTALNATLDAAVKSAGRRAEALQAETSSTLSSVSPREER</sequence>
<evidence type="ECO:0000256" key="1">
    <source>
        <dbReference type="SAM" id="MobiDB-lite"/>
    </source>
</evidence>